<gene>
    <name evidence="1" type="ORF">VNO77_35508</name>
</gene>
<keyword evidence="2" id="KW-1185">Reference proteome</keyword>
<evidence type="ECO:0000313" key="1">
    <source>
        <dbReference type="EMBL" id="KAK7316458.1"/>
    </source>
</evidence>
<protein>
    <submittedName>
        <fullName evidence="1">Uncharacterized protein</fullName>
    </submittedName>
</protein>
<proteinExistence type="predicted"/>
<organism evidence="1 2">
    <name type="scientific">Canavalia gladiata</name>
    <name type="common">Sword bean</name>
    <name type="synonym">Dolichos gladiatus</name>
    <dbReference type="NCBI Taxonomy" id="3824"/>
    <lineage>
        <taxon>Eukaryota</taxon>
        <taxon>Viridiplantae</taxon>
        <taxon>Streptophyta</taxon>
        <taxon>Embryophyta</taxon>
        <taxon>Tracheophyta</taxon>
        <taxon>Spermatophyta</taxon>
        <taxon>Magnoliopsida</taxon>
        <taxon>eudicotyledons</taxon>
        <taxon>Gunneridae</taxon>
        <taxon>Pentapetalae</taxon>
        <taxon>rosids</taxon>
        <taxon>fabids</taxon>
        <taxon>Fabales</taxon>
        <taxon>Fabaceae</taxon>
        <taxon>Papilionoideae</taxon>
        <taxon>50 kb inversion clade</taxon>
        <taxon>NPAAA clade</taxon>
        <taxon>indigoferoid/millettioid clade</taxon>
        <taxon>Phaseoleae</taxon>
        <taxon>Canavalia</taxon>
    </lineage>
</organism>
<comment type="caution">
    <text evidence="1">The sequence shown here is derived from an EMBL/GenBank/DDBJ whole genome shotgun (WGS) entry which is preliminary data.</text>
</comment>
<dbReference type="EMBL" id="JAYMYQ010000008">
    <property type="protein sequence ID" value="KAK7316458.1"/>
    <property type="molecule type" value="Genomic_DNA"/>
</dbReference>
<sequence>MFVCPCFFYLCITRTQRFQLHFSALVIVLDKIAVRNSTCLVLRFEETKFLFSYLPTSTGLVHFTRSTHF</sequence>
<evidence type="ECO:0000313" key="2">
    <source>
        <dbReference type="Proteomes" id="UP001367508"/>
    </source>
</evidence>
<reference evidence="1 2" key="1">
    <citation type="submission" date="2024-01" db="EMBL/GenBank/DDBJ databases">
        <title>The genomes of 5 underutilized Papilionoideae crops provide insights into root nodulation and disease resistanc.</title>
        <authorList>
            <person name="Jiang F."/>
        </authorList>
    </citation>
    <scope>NUCLEOTIDE SEQUENCE [LARGE SCALE GENOMIC DNA]</scope>
    <source>
        <strain evidence="1">LVBAO_FW01</strain>
        <tissue evidence="1">Leaves</tissue>
    </source>
</reference>
<dbReference type="AlphaFoldDB" id="A0AAN9Q2D4"/>
<name>A0AAN9Q2D4_CANGL</name>
<dbReference type="Proteomes" id="UP001367508">
    <property type="component" value="Unassembled WGS sequence"/>
</dbReference>
<accession>A0AAN9Q2D4</accession>